<feature type="region of interest" description="Disordered" evidence="1">
    <location>
        <begin position="21"/>
        <end position="47"/>
    </location>
</feature>
<evidence type="ECO:0000256" key="1">
    <source>
        <dbReference type="SAM" id="MobiDB-lite"/>
    </source>
</evidence>
<feature type="compositionally biased region" description="Polar residues" evidence="1">
    <location>
        <begin position="34"/>
        <end position="47"/>
    </location>
</feature>
<reference evidence="3" key="2">
    <citation type="submission" date="2025-08" db="UniProtKB">
        <authorList>
            <consortium name="RefSeq"/>
        </authorList>
    </citation>
    <scope>IDENTIFICATION</scope>
</reference>
<dbReference type="PANTHER" id="PTHR33416:SF20">
    <property type="entry name" value="NUCLEAR PORE COMPLEX PROTEIN NUP1"/>
    <property type="match status" value="1"/>
</dbReference>
<sequence>MVQRVIEDVVASSAELAKAYMGSRTPKESVSRPGLQNQVSRGDLTCPSNKNFPSMSSTMSLVPRSSGLVGNLGNSFVTPKIKGQVCNIQHGTDTLFQEFWHCK</sequence>
<dbReference type="PANTHER" id="PTHR33416">
    <property type="entry name" value="NUCLEAR PORE COMPLEX PROTEIN NUP1"/>
    <property type="match status" value="1"/>
</dbReference>
<protein>
    <submittedName>
        <fullName evidence="3">Nuclear pore complex protein NUP1-like</fullName>
    </submittedName>
</protein>
<accession>A0ABM2ZYA3</accession>
<dbReference type="Proteomes" id="UP000818029">
    <property type="component" value="Chromosome D04"/>
</dbReference>
<reference evidence="2" key="1">
    <citation type="journal article" date="2020" name="Nat. Genet.">
        <title>Genomic diversifications of five Gossypium allopolyploid species and their impact on cotton improvement.</title>
        <authorList>
            <person name="Chen Z.J."/>
            <person name="Sreedasyam A."/>
            <person name="Ando A."/>
            <person name="Song Q."/>
            <person name="De Santiago L.M."/>
            <person name="Hulse-Kemp A.M."/>
            <person name="Ding M."/>
            <person name="Ye W."/>
            <person name="Kirkbride R.C."/>
            <person name="Jenkins J."/>
            <person name="Plott C."/>
            <person name="Lovell J."/>
            <person name="Lin Y.M."/>
            <person name="Vaughn R."/>
            <person name="Liu B."/>
            <person name="Simpson S."/>
            <person name="Scheffler B.E."/>
            <person name="Wen L."/>
            <person name="Saski C.A."/>
            <person name="Grover C.E."/>
            <person name="Hu G."/>
            <person name="Conover J.L."/>
            <person name="Carlson J.W."/>
            <person name="Shu S."/>
            <person name="Boston L.B."/>
            <person name="Williams M."/>
            <person name="Peterson D.G."/>
            <person name="McGee K."/>
            <person name="Jones D.C."/>
            <person name="Wendel J.F."/>
            <person name="Stelly D.M."/>
            <person name="Grimwood J."/>
            <person name="Schmutz J."/>
        </authorList>
    </citation>
    <scope>NUCLEOTIDE SEQUENCE [LARGE SCALE GENOMIC DNA]</scope>
    <source>
        <strain evidence="2">cv. TM-1</strain>
    </source>
</reference>
<proteinExistence type="predicted"/>
<keyword evidence="2" id="KW-1185">Reference proteome</keyword>
<dbReference type="GeneID" id="121216232"/>
<organism evidence="2 3">
    <name type="scientific">Gossypium hirsutum</name>
    <name type="common">Upland cotton</name>
    <name type="synonym">Gossypium mexicanum</name>
    <dbReference type="NCBI Taxonomy" id="3635"/>
    <lineage>
        <taxon>Eukaryota</taxon>
        <taxon>Viridiplantae</taxon>
        <taxon>Streptophyta</taxon>
        <taxon>Embryophyta</taxon>
        <taxon>Tracheophyta</taxon>
        <taxon>Spermatophyta</taxon>
        <taxon>Magnoliopsida</taxon>
        <taxon>eudicotyledons</taxon>
        <taxon>Gunneridae</taxon>
        <taxon>Pentapetalae</taxon>
        <taxon>rosids</taxon>
        <taxon>malvids</taxon>
        <taxon>Malvales</taxon>
        <taxon>Malvaceae</taxon>
        <taxon>Malvoideae</taxon>
        <taxon>Gossypium</taxon>
    </lineage>
</organism>
<gene>
    <name evidence="3" type="primary">LOC121216232</name>
</gene>
<dbReference type="RefSeq" id="XP_040947619.1">
    <property type="nucleotide sequence ID" value="XM_041091685.1"/>
</dbReference>
<name>A0ABM2ZYA3_GOSHI</name>
<evidence type="ECO:0000313" key="2">
    <source>
        <dbReference type="Proteomes" id="UP000818029"/>
    </source>
</evidence>
<evidence type="ECO:0000313" key="3">
    <source>
        <dbReference type="RefSeq" id="XP_040947619.1"/>
    </source>
</evidence>